<evidence type="ECO:0000256" key="2">
    <source>
        <dbReference type="ARBA" id="ARBA00022649"/>
    </source>
</evidence>
<protein>
    <recommendedName>
        <fullName evidence="6">N-acetyltransferase domain-containing protein</fullName>
    </recommendedName>
</protein>
<dbReference type="PANTHER" id="PTHR36449">
    <property type="entry name" value="ACETYLTRANSFERASE-RELATED"/>
    <property type="match status" value="1"/>
</dbReference>
<dbReference type="PROSITE" id="PS51186">
    <property type="entry name" value="GNAT"/>
    <property type="match status" value="1"/>
</dbReference>
<dbReference type="OrthoDB" id="9799147at2"/>
<dbReference type="Proteomes" id="UP000094487">
    <property type="component" value="Unassembled WGS sequence"/>
</dbReference>
<proteinExistence type="predicted"/>
<dbReference type="InterPro" id="IPR000182">
    <property type="entry name" value="GNAT_dom"/>
</dbReference>
<comment type="caution">
    <text evidence="7">The sequence shown here is derived from an EMBL/GenBank/DDBJ whole genome shotgun (WGS) entry which is preliminary data.</text>
</comment>
<sequence>MAIEVTVKQIEAGDRLTGLSLGDPDLAPLKTFVQKHAWAYERQSLARTYGAFCGERKLKAYITLVCGQVEIGRDDLPPIPAGEVDYRYHEYPAVKIARLAVHQQMRNSGIGRGLVDMALGIAKDQICPSVGCRFMMVDSKQRSIDFYLRCGFTILDTAANREREAPVMYIDLGKA</sequence>
<gene>
    <name evidence="7" type="ORF">BFL28_10745</name>
</gene>
<dbReference type="GO" id="GO:0016747">
    <property type="term" value="F:acyltransferase activity, transferring groups other than amino-acyl groups"/>
    <property type="evidence" value="ECO:0007669"/>
    <property type="project" value="InterPro"/>
</dbReference>
<dbReference type="CDD" id="cd04301">
    <property type="entry name" value="NAT_SF"/>
    <property type="match status" value="1"/>
</dbReference>
<evidence type="ECO:0000259" key="6">
    <source>
        <dbReference type="PROSITE" id="PS51186"/>
    </source>
</evidence>
<dbReference type="RefSeq" id="WP_069319054.1">
    <property type="nucleotide sequence ID" value="NZ_MDDS01000006.1"/>
</dbReference>
<evidence type="ECO:0000256" key="3">
    <source>
        <dbReference type="ARBA" id="ARBA00022679"/>
    </source>
</evidence>
<keyword evidence="8" id="KW-1185">Reference proteome</keyword>
<evidence type="ECO:0000256" key="5">
    <source>
        <dbReference type="ARBA" id="ARBA00049880"/>
    </source>
</evidence>
<comment type="catalytic activity">
    <reaction evidence="5">
        <text>glycyl-tRNA(Gly) + acetyl-CoA = N-acetylglycyl-tRNA(Gly) + CoA + H(+)</text>
        <dbReference type="Rhea" id="RHEA:81867"/>
        <dbReference type="Rhea" id="RHEA-COMP:9683"/>
        <dbReference type="Rhea" id="RHEA-COMP:19766"/>
        <dbReference type="ChEBI" id="CHEBI:15378"/>
        <dbReference type="ChEBI" id="CHEBI:57287"/>
        <dbReference type="ChEBI" id="CHEBI:57288"/>
        <dbReference type="ChEBI" id="CHEBI:78522"/>
        <dbReference type="ChEBI" id="CHEBI:232036"/>
    </reaction>
</comment>
<dbReference type="InterPro" id="IPR016181">
    <property type="entry name" value="Acyl_CoA_acyltransferase"/>
</dbReference>
<keyword evidence="2" id="KW-1277">Toxin-antitoxin system</keyword>
<evidence type="ECO:0000256" key="4">
    <source>
        <dbReference type="ARBA" id="ARBA00023315"/>
    </source>
</evidence>
<keyword evidence="4" id="KW-0012">Acyltransferase</keyword>
<keyword evidence="3" id="KW-0808">Transferase</keyword>
<evidence type="ECO:0000256" key="1">
    <source>
        <dbReference type="ARBA" id="ARBA00022491"/>
    </source>
</evidence>
<reference evidence="7 8" key="1">
    <citation type="submission" date="2016-08" db="EMBL/GenBank/DDBJ databases">
        <title>Draft genome of the agarase producing Sphingomonas sp. MCT13.</title>
        <authorList>
            <person name="D'Andrea M.M."/>
            <person name="Rossolini G.M."/>
            <person name="Thaller M.C."/>
        </authorList>
    </citation>
    <scope>NUCLEOTIDE SEQUENCE [LARGE SCALE GENOMIC DNA]</scope>
    <source>
        <strain evidence="7 8">MCT13</strain>
    </source>
</reference>
<dbReference type="Pfam" id="PF00583">
    <property type="entry name" value="Acetyltransf_1"/>
    <property type="match status" value="1"/>
</dbReference>
<name>A0A1E3LZY6_9SPHN</name>
<dbReference type="PANTHER" id="PTHR36449:SF1">
    <property type="entry name" value="ACETYLTRANSFERASE"/>
    <property type="match status" value="1"/>
</dbReference>
<organism evidence="7 8">
    <name type="scientific">Sphingomonas turrisvirgatae</name>
    <dbReference type="NCBI Taxonomy" id="1888892"/>
    <lineage>
        <taxon>Bacteria</taxon>
        <taxon>Pseudomonadati</taxon>
        <taxon>Pseudomonadota</taxon>
        <taxon>Alphaproteobacteria</taxon>
        <taxon>Sphingomonadales</taxon>
        <taxon>Sphingomonadaceae</taxon>
        <taxon>Sphingomonas</taxon>
    </lineage>
</organism>
<evidence type="ECO:0000313" key="8">
    <source>
        <dbReference type="Proteomes" id="UP000094487"/>
    </source>
</evidence>
<keyword evidence="1" id="KW-0678">Repressor</keyword>
<dbReference type="Gene3D" id="3.40.630.30">
    <property type="match status" value="1"/>
</dbReference>
<dbReference type="EMBL" id="MDDS01000006">
    <property type="protein sequence ID" value="ODP39283.1"/>
    <property type="molecule type" value="Genomic_DNA"/>
</dbReference>
<dbReference type="AlphaFoldDB" id="A0A1E3LZY6"/>
<evidence type="ECO:0000313" key="7">
    <source>
        <dbReference type="EMBL" id="ODP39283.1"/>
    </source>
</evidence>
<feature type="domain" description="N-acetyltransferase" evidence="6">
    <location>
        <begin position="24"/>
        <end position="173"/>
    </location>
</feature>
<dbReference type="STRING" id="1888892.BFL28_10745"/>
<dbReference type="SUPFAM" id="SSF55729">
    <property type="entry name" value="Acyl-CoA N-acyltransferases (Nat)"/>
    <property type="match status" value="1"/>
</dbReference>
<accession>A0A1E3LZY6</accession>